<evidence type="ECO:0000313" key="3">
    <source>
        <dbReference type="Proteomes" id="UP000799777"/>
    </source>
</evidence>
<feature type="region of interest" description="Disordered" evidence="1">
    <location>
        <begin position="291"/>
        <end position="319"/>
    </location>
</feature>
<evidence type="ECO:0000256" key="1">
    <source>
        <dbReference type="SAM" id="MobiDB-lite"/>
    </source>
</evidence>
<dbReference type="AlphaFoldDB" id="A0A9P4LN78"/>
<gene>
    <name evidence="2" type="ORF">EK21DRAFT_87791</name>
</gene>
<dbReference type="OrthoDB" id="3800339at2759"/>
<dbReference type="EMBL" id="ML978178">
    <property type="protein sequence ID" value="KAF2031758.1"/>
    <property type="molecule type" value="Genomic_DNA"/>
</dbReference>
<accession>A0A9P4LN78</accession>
<feature type="region of interest" description="Disordered" evidence="1">
    <location>
        <begin position="1"/>
        <end position="57"/>
    </location>
</feature>
<comment type="caution">
    <text evidence="2">The sequence shown here is derived from an EMBL/GenBank/DDBJ whole genome shotgun (WGS) entry which is preliminary data.</text>
</comment>
<name>A0A9P4LN78_9PLEO</name>
<keyword evidence="3" id="KW-1185">Reference proteome</keyword>
<evidence type="ECO:0000313" key="2">
    <source>
        <dbReference type="EMBL" id="KAF2031758.1"/>
    </source>
</evidence>
<proteinExistence type="predicted"/>
<sequence>MPAARRSRLQFPKYTAKLDTKSKARRESKVQNEPSASHRDHISAKPAIATAAHRTRKPIDQAATVAKEMEWSTSMFEDTTEEATEGMPNFFSKSRVPSMVELASMGHLRRELGIAANALDSDSTDDESATTIAVDWADSPSQSLILQAPVCVVRDGELREVHQPEIASSLCASLARTLIPSSTFLQTLVNLFAGRKRVRKKEETTIHPEAEPVSTDAPSNAEISQLEEPHQPIYEIVEPSSPIKCLPRLTHRQVIPQIIHPDADRRAYKDISAAPAHKHFGRADLAEDIFTPSSIQRGFRTPSRTPSPPLGHRRNHSTSRLLDRDRDVWACWHSKHSSPESSIFSRTSSAVDMMKLRTVNANGIRGDRISRHRIGQDFTPEPSPQKEPVITDYSSERVYPDPLEDGDHFNETLYSDWSLTDLRHHRDDLFSSSVDCEPGLGGLRCITTLRDPGILAEAAASARQSGKFGQVRARV</sequence>
<organism evidence="2 3">
    <name type="scientific">Setomelanomma holmii</name>
    <dbReference type="NCBI Taxonomy" id="210430"/>
    <lineage>
        <taxon>Eukaryota</taxon>
        <taxon>Fungi</taxon>
        <taxon>Dikarya</taxon>
        <taxon>Ascomycota</taxon>
        <taxon>Pezizomycotina</taxon>
        <taxon>Dothideomycetes</taxon>
        <taxon>Pleosporomycetidae</taxon>
        <taxon>Pleosporales</taxon>
        <taxon>Pleosporineae</taxon>
        <taxon>Phaeosphaeriaceae</taxon>
        <taxon>Setomelanomma</taxon>
    </lineage>
</organism>
<reference evidence="2" key="1">
    <citation type="journal article" date="2020" name="Stud. Mycol.">
        <title>101 Dothideomycetes genomes: a test case for predicting lifestyles and emergence of pathogens.</title>
        <authorList>
            <person name="Haridas S."/>
            <person name="Albert R."/>
            <person name="Binder M."/>
            <person name="Bloem J."/>
            <person name="Labutti K."/>
            <person name="Salamov A."/>
            <person name="Andreopoulos B."/>
            <person name="Baker S."/>
            <person name="Barry K."/>
            <person name="Bills G."/>
            <person name="Bluhm B."/>
            <person name="Cannon C."/>
            <person name="Castanera R."/>
            <person name="Culley D."/>
            <person name="Daum C."/>
            <person name="Ezra D."/>
            <person name="Gonzalez J."/>
            <person name="Henrissat B."/>
            <person name="Kuo A."/>
            <person name="Liang C."/>
            <person name="Lipzen A."/>
            <person name="Lutzoni F."/>
            <person name="Magnuson J."/>
            <person name="Mondo S."/>
            <person name="Nolan M."/>
            <person name="Ohm R."/>
            <person name="Pangilinan J."/>
            <person name="Park H.-J."/>
            <person name="Ramirez L."/>
            <person name="Alfaro M."/>
            <person name="Sun H."/>
            <person name="Tritt A."/>
            <person name="Yoshinaga Y."/>
            <person name="Zwiers L.-H."/>
            <person name="Turgeon B."/>
            <person name="Goodwin S."/>
            <person name="Spatafora J."/>
            <person name="Crous P."/>
            <person name="Grigoriev I."/>
        </authorList>
    </citation>
    <scope>NUCLEOTIDE SEQUENCE</scope>
    <source>
        <strain evidence="2">CBS 110217</strain>
    </source>
</reference>
<feature type="compositionally biased region" description="Basic and acidic residues" evidence="1">
    <location>
        <begin position="16"/>
        <end position="43"/>
    </location>
</feature>
<protein>
    <submittedName>
        <fullName evidence="2">Uncharacterized protein</fullName>
    </submittedName>
</protein>
<dbReference type="Proteomes" id="UP000799777">
    <property type="component" value="Unassembled WGS sequence"/>
</dbReference>